<dbReference type="Proteomes" id="UP000233469">
    <property type="component" value="Unassembled WGS sequence"/>
</dbReference>
<reference evidence="2 3" key="2">
    <citation type="submission" date="2017-10" db="EMBL/GenBank/DDBJ databases">
        <title>Extensive intraspecific genome diversity in a model arbuscular mycorrhizal fungus.</title>
        <authorList>
            <person name="Chen E.C.H."/>
            <person name="Morin E."/>
            <person name="Baudet D."/>
            <person name="Noel J."/>
            <person name="Ndikumana S."/>
            <person name="Charron P."/>
            <person name="St-Onge C."/>
            <person name="Giorgi J."/>
            <person name="Grigoriev I.V."/>
            <person name="Roux C."/>
            <person name="Martin F.M."/>
            <person name="Corradi N."/>
        </authorList>
    </citation>
    <scope>NUCLEOTIDE SEQUENCE [LARGE SCALE GENOMIC DNA]</scope>
    <source>
        <strain evidence="2 3">C2</strain>
    </source>
</reference>
<dbReference type="EMBL" id="LLXL01000265">
    <property type="protein sequence ID" value="PKK75118.1"/>
    <property type="molecule type" value="Genomic_DNA"/>
</dbReference>
<gene>
    <name evidence="2" type="ORF">RhiirC2_773999</name>
</gene>
<evidence type="ECO:0000313" key="3">
    <source>
        <dbReference type="Proteomes" id="UP000233469"/>
    </source>
</evidence>
<proteinExistence type="predicted"/>
<reference evidence="2 3" key="1">
    <citation type="submission" date="2016-04" db="EMBL/GenBank/DDBJ databases">
        <title>Genome analyses suggest a sexual origin of heterokaryosis in a supposedly ancient asexual fungus.</title>
        <authorList>
            <person name="Ropars J."/>
            <person name="Sedzielewska K."/>
            <person name="Noel J."/>
            <person name="Charron P."/>
            <person name="Farinelli L."/>
            <person name="Marton T."/>
            <person name="Kruger M."/>
            <person name="Pelin A."/>
            <person name="Brachmann A."/>
            <person name="Corradi N."/>
        </authorList>
    </citation>
    <scope>NUCLEOTIDE SEQUENCE [LARGE SCALE GENOMIC DNA]</scope>
    <source>
        <strain evidence="2 3">C2</strain>
    </source>
</reference>
<evidence type="ECO:0000256" key="1">
    <source>
        <dbReference type="SAM" id="MobiDB-lite"/>
    </source>
</evidence>
<sequence length="112" mass="12777">MEDFTIEHGKKYLKGCVPEIKLKTFGTPGRKQLKNLTEIFNNSFQKSFDIAMDDKVLCDTREPEVSSNIEEFEESDTGEFEGSGTEEFEFESSSIEEFEGCNAEESKARKLI</sequence>
<comment type="caution">
    <text evidence="2">The sequence shown here is derived from an EMBL/GenBank/DDBJ whole genome shotgun (WGS) entry which is preliminary data.</text>
</comment>
<organism evidence="2 3">
    <name type="scientific">Rhizophagus irregularis</name>
    <dbReference type="NCBI Taxonomy" id="588596"/>
    <lineage>
        <taxon>Eukaryota</taxon>
        <taxon>Fungi</taxon>
        <taxon>Fungi incertae sedis</taxon>
        <taxon>Mucoromycota</taxon>
        <taxon>Glomeromycotina</taxon>
        <taxon>Glomeromycetes</taxon>
        <taxon>Glomerales</taxon>
        <taxon>Glomeraceae</taxon>
        <taxon>Rhizophagus</taxon>
    </lineage>
</organism>
<feature type="region of interest" description="Disordered" evidence="1">
    <location>
        <begin position="64"/>
        <end position="112"/>
    </location>
</feature>
<accession>A0A2N1NML9</accession>
<feature type="compositionally biased region" description="Acidic residues" evidence="1">
    <location>
        <begin position="70"/>
        <end position="99"/>
    </location>
</feature>
<name>A0A2N1NML9_9GLOM</name>
<dbReference type="AlphaFoldDB" id="A0A2N1NML9"/>
<dbReference type="VEuPathDB" id="FungiDB:RhiirFUN_021253"/>
<evidence type="ECO:0000313" key="2">
    <source>
        <dbReference type="EMBL" id="PKK75118.1"/>
    </source>
</evidence>
<protein>
    <submittedName>
        <fullName evidence="2">Uncharacterized protein</fullName>
    </submittedName>
</protein>